<evidence type="ECO:0000313" key="7">
    <source>
        <dbReference type="Proteomes" id="UP000178485"/>
    </source>
</evidence>
<dbReference type="SUPFAM" id="SSF88946">
    <property type="entry name" value="Sigma2 domain of RNA polymerase sigma factors"/>
    <property type="match status" value="1"/>
</dbReference>
<evidence type="ECO:0000256" key="4">
    <source>
        <dbReference type="ARBA" id="ARBA00023163"/>
    </source>
</evidence>
<evidence type="ECO:0000256" key="2">
    <source>
        <dbReference type="ARBA" id="ARBA00023015"/>
    </source>
</evidence>
<dbReference type="InterPro" id="IPR036388">
    <property type="entry name" value="WH-like_DNA-bd_sf"/>
</dbReference>
<sequence>MLTSKKQFSEYYHGYYRQLCLHALHFLCDADEAEDVVQDTFVNLWDKRDQLEKIKSVKAYLYTAVRNNCLTRIRDAKPTTSLDKWSGEELLTGDEQMERAEMEARVWKMIDELPERRREIFLMAKRDGMRYKDIAEQTGLTVKTVENHVLRAMQSLRAKDIKAYLFFFA</sequence>
<dbReference type="Gene3D" id="1.10.10.10">
    <property type="entry name" value="Winged helix-like DNA-binding domain superfamily/Winged helix DNA-binding domain"/>
    <property type="match status" value="1"/>
</dbReference>
<keyword evidence="7" id="KW-1185">Reference proteome</keyword>
<evidence type="ECO:0000259" key="5">
    <source>
        <dbReference type="SMART" id="SM00421"/>
    </source>
</evidence>
<accession>A0A1G4G470</accession>
<dbReference type="InterPro" id="IPR000792">
    <property type="entry name" value="Tscrpt_reg_LuxR_C"/>
</dbReference>
<dbReference type="Proteomes" id="UP000178485">
    <property type="component" value="Chromosome i"/>
</dbReference>
<name>A0A1G4G470_9BACT</name>
<dbReference type="InterPro" id="IPR014284">
    <property type="entry name" value="RNA_pol_sigma-70_dom"/>
</dbReference>
<dbReference type="Pfam" id="PF08281">
    <property type="entry name" value="Sigma70_r4_2"/>
    <property type="match status" value="1"/>
</dbReference>
<dbReference type="RefSeq" id="WP_071136032.1">
    <property type="nucleotide sequence ID" value="NZ_LT608328.1"/>
</dbReference>
<dbReference type="STRING" id="1642646.ING2E5A_0494"/>
<dbReference type="GO" id="GO:0003677">
    <property type="term" value="F:DNA binding"/>
    <property type="evidence" value="ECO:0007669"/>
    <property type="project" value="InterPro"/>
</dbReference>
<dbReference type="PANTHER" id="PTHR43133:SF46">
    <property type="entry name" value="RNA POLYMERASE SIGMA-70 FACTOR ECF SUBFAMILY"/>
    <property type="match status" value="1"/>
</dbReference>
<dbReference type="GO" id="GO:0006352">
    <property type="term" value="P:DNA-templated transcription initiation"/>
    <property type="evidence" value="ECO:0007669"/>
    <property type="project" value="InterPro"/>
</dbReference>
<dbReference type="InterPro" id="IPR013325">
    <property type="entry name" value="RNA_pol_sigma_r2"/>
</dbReference>
<dbReference type="Gene3D" id="1.10.1740.10">
    <property type="match status" value="1"/>
</dbReference>
<proteinExistence type="inferred from homology"/>
<dbReference type="SMART" id="SM00421">
    <property type="entry name" value="HTH_LUXR"/>
    <property type="match status" value="1"/>
</dbReference>
<keyword evidence="4" id="KW-0804">Transcription</keyword>
<dbReference type="InterPro" id="IPR039425">
    <property type="entry name" value="RNA_pol_sigma-70-like"/>
</dbReference>
<reference evidence="6 7" key="1">
    <citation type="submission" date="2016-08" db="EMBL/GenBank/DDBJ databases">
        <authorList>
            <person name="Seilhamer J.J."/>
        </authorList>
    </citation>
    <scope>NUCLEOTIDE SEQUENCE [LARGE SCALE GENOMIC DNA]</scope>
    <source>
        <strain evidence="6">ING2-E5A</strain>
    </source>
</reference>
<dbReference type="EMBL" id="LT608328">
    <property type="protein sequence ID" value="SCM55646.1"/>
    <property type="molecule type" value="Genomic_DNA"/>
</dbReference>
<gene>
    <name evidence="6" type="ORF">ING2E5A_0494</name>
</gene>
<dbReference type="InterPro" id="IPR014327">
    <property type="entry name" value="RNA_pol_sigma70_bacteroid"/>
</dbReference>
<dbReference type="AlphaFoldDB" id="A0A1G4G470"/>
<evidence type="ECO:0000256" key="3">
    <source>
        <dbReference type="ARBA" id="ARBA00023082"/>
    </source>
</evidence>
<dbReference type="NCBIfam" id="TIGR02937">
    <property type="entry name" value="sigma70-ECF"/>
    <property type="match status" value="1"/>
</dbReference>
<dbReference type="NCBIfam" id="TIGR02985">
    <property type="entry name" value="Sig70_bacteroi1"/>
    <property type="match status" value="1"/>
</dbReference>
<evidence type="ECO:0000313" key="6">
    <source>
        <dbReference type="EMBL" id="SCM55646.1"/>
    </source>
</evidence>
<feature type="domain" description="HTH luxR-type" evidence="5">
    <location>
        <begin position="110"/>
        <end position="168"/>
    </location>
</feature>
<dbReference type="InterPro" id="IPR007627">
    <property type="entry name" value="RNA_pol_sigma70_r2"/>
</dbReference>
<dbReference type="Pfam" id="PF04542">
    <property type="entry name" value="Sigma70_r2"/>
    <property type="match status" value="1"/>
</dbReference>
<organism evidence="6 7">
    <name type="scientific">Petrimonas mucosa</name>
    <dbReference type="NCBI Taxonomy" id="1642646"/>
    <lineage>
        <taxon>Bacteria</taxon>
        <taxon>Pseudomonadati</taxon>
        <taxon>Bacteroidota</taxon>
        <taxon>Bacteroidia</taxon>
        <taxon>Bacteroidales</taxon>
        <taxon>Dysgonomonadaceae</taxon>
        <taxon>Petrimonas</taxon>
    </lineage>
</organism>
<dbReference type="InterPro" id="IPR013324">
    <property type="entry name" value="RNA_pol_sigma_r3/r4-like"/>
</dbReference>
<dbReference type="GO" id="GO:0016987">
    <property type="term" value="F:sigma factor activity"/>
    <property type="evidence" value="ECO:0007669"/>
    <property type="project" value="UniProtKB-KW"/>
</dbReference>
<protein>
    <submittedName>
        <fullName evidence="6">RNA polymerase sigma-70 factor, expansion family 1</fullName>
    </submittedName>
</protein>
<dbReference type="CDD" id="cd06171">
    <property type="entry name" value="Sigma70_r4"/>
    <property type="match status" value="1"/>
</dbReference>
<dbReference type="KEGG" id="pmuc:ING2E5A_0494"/>
<dbReference type="PANTHER" id="PTHR43133">
    <property type="entry name" value="RNA POLYMERASE ECF-TYPE SIGMA FACTO"/>
    <property type="match status" value="1"/>
</dbReference>
<comment type="similarity">
    <text evidence="1">Belongs to the sigma-70 factor family. ECF subfamily.</text>
</comment>
<evidence type="ECO:0000256" key="1">
    <source>
        <dbReference type="ARBA" id="ARBA00010641"/>
    </source>
</evidence>
<dbReference type="InterPro" id="IPR013249">
    <property type="entry name" value="RNA_pol_sigma70_r4_t2"/>
</dbReference>
<dbReference type="SUPFAM" id="SSF88659">
    <property type="entry name" value="Sigma3 and sigma4 domains of RNA polymerase sigma factors"/>
    <property type="match status" value="1"/>
</dbReference>
<keyword evidence="2" id="KW-0805">Transcription regulation</keyword>
<keyword evidence="3" id="KW-0731">Sigma factor</keyword>